<comment type="function">
    <text evidence="3">Transcription activator.</text>
</comment>
<dbReference type="PROSITE" id="PS51667">
    <property type="entry name" value="WRC"/>
    <property type="match status" value="1"/>
</dbReference>
<sequence length="362" mass="39624">MATQQSRYSSYCCCCLVERGCKNAARAAVRRNAGEETTRRLLFSVWQSGRAVKGSTALLFDGVAAAALKVRSTLAVCCFALNTAAARTGWKNSTTGLLSAGCFEMHVAVLVLTAAGYWIQGSEGQGNSAGYLQMSLLFDGEERRPGGSACYPLLCSICCLLGGWWLLFVLGGEVKKQTQQHLLLGSGRRLDVAGDRVGTAADHFHPDEVFTPSSSISFLLTLNEGVFSFFFFPGADSLLAPSKTTQSSFQARRGRQGLKVQREIFHVVSQLRYSTKKDLELDRCKTDDKKWRCSRDVAPKQKYCDCHLHRGRPRSRKHVELSKNHSPSSSLLPNKTPSLHSNPCKVVGSTILPSTTQPSLFS</sequence>
<comment type="subcellular location">
    <subcellularLocation>
        <location evidence="3">Nucleus</location>
    </subcellularLocation>
</comment>
<dbReference type="Gramene" id="KVI11186">
    <property type="protein sequence ID" value="KVI11186"/>
    <property type="gene ID" value="Ccrd_010406"/>
</dbReference>
<gene>
    <name evidence="7" type="ORF">Ccrd_010406</name>
</gene>
<comment type="similarity">
    <text evidence="3">Belongs to the GRF family.</text>
</comment>
<evidence type="ECO:0000313" key="8">
    <source>
        <dbReference type="Proteomes" id="UP000243975"/>
    </source>
</evidence>
<dbReference type="GO" id="GO:0005524">
    <property type="term" value="F:ATP binding"/>
    <property type="evidence" value="ECO:0007669"/>
    <property type="project" value="UniProtKB-UniRule"/>
</dbReference>
<dbReference type="GO" id="GO:0005634">
    <property type="term" value="C:nucleus"/>
    <property type="evidence" value="ECO:0007669"/>
    <property type="project" value="UniProtKB-SubCell"/>
</dbReference>
<dbReference type="GO" id="GO:0032502">
    <property type="term" value="P:developmental process"/>
    <property type="evidence" value="ECO:0007669"/>
    <property type="project" value="InterPro"/>
</dbReference>
<comment type="domain">
    <text evidence="3">The QLQ domain and WRC domain may be involved in protein-protein interaction and DNA-binding, respectively.</text>
</comment>
<evidence type="ECO:0000256" key="1">
    <source>
        <dbReference type="ARBA" id="ARBA00023242"/>
    </source>
</evidence>
<reference evidence="7 8" key="1">
    <citation type="journal article" date="2016" name="Sci. Rep.">
        <title>The genome sequence of the outbreeding globe artichoke constructed de novo incorporating a phase-aware low-pass sequencing strategy of F1 progeny.</title>
        <authorList>
            <person name="Scaglione D."/>
            <person name="Reyes-Chin-Wo S."/>
            <person name="Acquadro A."/>
            <person name="Froenicke L."/>
            <person name="Portis E."/>
            <person name="Beitel C."/>
            <person name="Tirone M."/>
            <person name="Mauro R."/>
            <person name="Lo Monaco A."/>
            <person name="Mauromicale G."/>
            <person name="Faccioli P."/>
            <person name="Cattivelli L."/>
            <person name="Rieseberg L."/>
            <person name="Michelmore R."/>
            <person name="Lanteri S."/>
        </authorList>
    </citation>
    <scope>NUCLEOTIDE SEQUENCE [LARGE SCALE GENOMIC DNA]</scope>
    <source>
        <strain evidence="7">2C</strain>
    </source>
</reference>
<accession>A0A103YL73</accession>
<feature type="domain" description="WRC" evidence="6">
    <location>
        <begin position="277"/>
        <end position="321"/>
    </location>
</feature>
<comment type="caution">
    <text evidence="7">The sequence shown here is derived from an EMBL/GenBank/DDBJ whole genome shotgun (WGS) entry which is preliminary data.</text>
</comment>
<dbReference type="Pfam" id="PF08879">
    <property type="entry name" value="WRC"/>
    <property type="match status" value="1"/>
</dbReference>
<feature type="region of interest" description="Disordered" evidence="4">
    <location>
        <begin position="315"/>
        <end position="350"/>
    </location>
</feature>
<evidence type="ECO:0000256" key="2">
    <source>
        <dbReference type="PROSITE-ProRule" id="PRU01002"/>
    </source>
</evidence>
<dbReference type="InterPro" id="IPR014977">
    <property type="entry name" value="WRC_dom"/>
</dbReference>
<proteinExistence type="inferred from homology"/>
<evidence type="ECO:0000256" key="4">
    <source>
        <dbReference type="SAM" id="MobiDB-lite"/>
    </source>
</evidence>
<keyword evidence="5" id="KW-0472">Membrane</keyword>
<keyword evidence="3" id="KW-0010">Activator</keyword>
<comment type="caution">
    <text evidence="2">Lacks conserved residue(s) required for the propagation of feature annotation.</text>
</comment>
<keyword evidence="1 3" id="KW-0539">Nucleus</keyword>
<protein>
    <recommendedName>
        <fullName evidence="3">Growth-regulating factor</fullName>
    </recommendedName>
</protein>
<evidence type="ECO:0000259" key="6">
    <source>
        <dbReference type="PROSITE" id="PS51667"/>
    </source>
</evidence>
<feature type="transmembrane region" description="Helical" evidence="5">
    <location>
        <begin position="97"/>
        <end position="119"/>
    </location>
</feature>
<evidence type="ECO:0000313" key="7">
    <source>
        <dbReference type="EMBL" id="KVI11186.1"/>
    </source>
</evidence>
<feature type="transmembrane region" description="Helical" evidence="5">
    <location>
        <begin position="151"/>
        <end position="170"/>
    </location>
</feature>
<keyword evidence="5" id="KW-1133">Transmembrane helix</keyword>
<keyword evidence="5" id="KW-0812">Transmembrane</keyword>
<dbReference type="STRING" id="59895.A0A103YL73"/>
<dbReference type="InterPro" id="IPR031137">
    <property type="entry name" value="GRF"/>
</dbReference>
<dbReference type="GO" id="GO:0006351">
    <property type="term" value="P:DNA-templated transcription"/>
    <property type="evidence" value="ECO:0007669"/>
    <property type="project" value="UniProtKB-UniRule"/>
</dbReference>
<dbReference type="EMBL" id="LEKV01000814">
    <property type="protein sequence ID" value="KVI11186.1"/>
    <property type="molecule type" value="Genomic_DNA"/>
</dbReference>
<keyword evidence="3" id="KW-0805">Transcription regulation</keyword>
<dbReference type="Proteomes" id="UP000243975">
    <property type="component" value="Unassembled WGS sequence"/>
</dbReference>
<evidence type="ECO:0000256" key="5">
    <source>
        <dbReference type="SAM" id="Phobius"/>
    </source>
</evidence>
<evidence type="ECO:0000256" key="3">
    <source>
        <dbReference type="RuleBase" id="RU367127"/>
    </source>
</evidence>
<feature type="compositionally biased region" description="Polar residues" evidence="4">
    <location>
        <begin position="324"/>
        <end position="341"/>
    </location>
</feature>
<keyword evidence="3" id="KW-0804">Transcription</keyword>
<dbReference type="PANTHER" id="PTHR31602:SF101">
    <property type="entry name" value="GROWTH-REGULATING FACTOR 7"/>
    <property type="match status" value="1"/>
</dbReference>
<organism evidence="7 8">
    <name type="scientific">Cynara cardunculus var. scolymus</name>
    <name type="common">Globe artichoke</name>
    <name type="synonym">Cynara scolymus</name>
    <dbReference type="NCBI Taxonomy" id="59895"/>
    <lineage>
        <taxon>Eukaryota</taxon>
        <taxon>Viridiplantae</taxon>
        <taxon>Streptophyta</taxon>
        <taxon>Embryophyta</taxon>
        <taxon>Tracheophyta</taxon>
        <taxon>Spermatophyta</taxon>
        <taxon>Magnoliopsida</taxon>
        <taxon>eudicotyledons</taxon>
        <taxon>Gunneridae</taxon>
        <taxon>Pentapetalae</taxon>
        <taxon>asterids</taxon>
        <taxon>campanulids</taxon>
        <taxon>Asterales</taxon>
        <taxon>Asteraceae</taxon>
        <taxon>Carduoideae</taxon>
        <taxon>Cardueae</taxon>
        <taxon>Carduinae</taxon>
        <taxon>Cynara</taxon>
    </lineage>
</organism>
<keyword evidence="8" id="KW-1185">Reference proteome</keyword>
<dbReference type="AlphaFoldDB" id="A0A103YL73"/>
<name>A0A103YL73_CYNCS</name>
<dbReference type="PANTHER" id="PTHR31602">
    <property type="entry name" value="GROWTH-REGULATING FACTOR 5"/>
    <property type="match status" value="1"/>
</dbReference>